<accession>A0A1S8A8W1</accession>
<name>A0A1S8A8W1_ROSNE</name>
<dbReference type="OMA" id="MANDISQ"/>
<proteinExistence type="predicted"/>
<evidence type="ECO:0000313" key="2">
    <source>
        <dbReference type="EMBL" id="GAW26459.1"/>
    </source>
</evidence>
<dbReference type="OrthoDB" id="3598281at2759"/>
<dbReference type="EMBL" id="DF977477">
    <property type="protein sequence ID" value="GAW26459.1"/>
    <property type="molecule type" value="Genomic_DNA"/>
</dbReference>
<reference evidence="2" key="1">
    <citation type="submission" date="2016-03" db="EMBL/GenBank/DDBJ databases">
        <title>Draft genome sequence of Rosellinia necatrix.</title>
        <authorList>
            <person name="Kanematsu S."/>
        </authorList>
    </citation>
    <scope>NUCLEOTIDE SEQUENCE [LARGE SCALE GENOMIC DNA]</scope>
    <source>
        <strain evidence="2">W97</strain>
    </source>
</reference>
<feature type="domain" description="DUF7605" evidence="1">
    <location>
        <begin position="1"/>
        <end position="131"/>
    </location>
</feature>
<keyword evidence="3" id="KW-1185">Reference proteome</keyword>
<evidence type="ECO:0000259" key="1">
    <source>
        <dbReference type="Pfam" id="PF24564"/>
    </source>
</evidence>
<organism evidence="2">
    <name type="scientific">Rosellinia necatrix</name>
    <name type="common">White root-rot fungus</name>
    <dbReference type="NCBI Taxonomy" id="77044"/>
    <lineage>
        <taxon>Eukaryota</taxon>
        <taxon>Fungi</taxon>
        <taxon>Dikarya</taxon>
        <taxon>Ascomycota</taxon>
        <taxon>Pezizomycotina</taxon>
        <taxon>Sordariomycetes</taxon>
        <taxon>Xylariomycetidae</taxon>
        <taxon>Xylariales</taxon>
        <taxon>Xylariaceae</taxon>
        <taxon>Rosellinia</taxon>
    </lineage>
</organism>
<evidence type="ECO:0000313" key="3">
    <source>
        <dbReference type="Proteomes" id="UP000054516"/>
    </source>
</evidence>
<sequence length="210" mass="23650">MANDISQPWEQLQLSLEQFGEDVIASIDNVFDWTDQFLGTELEDSQDTVFPLVSTLISQQLVLESEVETVLSDLQGDLRTLRTDALSGIRTSFIGKRMENAYNNARCQSGRGSDACRKAIINSAVNQNGLFADLLRKFRKDFNEHVKNAQDRIHEAVESNLGAIQDTLDIIRSDNIALESEKDPEFRERVTAALETTKQEMERLRSVLAA</sequence>
<dbReference type="Pfam" id="PF24564">
    <property type="entry name" value="DUF7605"/>
    <property type="match status" value="1"/>
</dbReference>
<dbReference type="AlphaFoldDB" id="A0A1S8A8W1"/>
<dbReference type="Proteomes" id="UP000054516">
    <property type="component" value="Unassembled WGS sequence"/>
</dbReference>
<protein>
    <submittedName>
        <fullName evidence="2">Putative nuclear GTPase SLIP-GC</fullName>
    </submittedName>
</protein>
<gene>
    <name evidence="2" type="ORF">SAMD00023353_3201030</name>
</gene>
<dbReference type="InterPro" id="IPR056024">
    <property type="entry name" value="DUF7605"/>
</dbReference>